<keyword evidence="1" id="KW-0418">Kinase</keyword>
<evidence type="ECO:0000313" key="2">
    <source>
        <dbReference type="Proteomes" id="UP000051922"/>
    </source>
</evidence>
<dbReference type="STRING" id="1423783.FC50_GL002329"/>
<gene>
    <name evidence="1" type="ORF">FC50_GL002329</name>
</gene>
<evidence type="ECO:0000313" key="1">
    <source>
        <dbReference type="EMBL" id="KRL87508.1"/>
    </source>
</evidence>
<sequence>MTERIDLMDKDWLQALPVPTVTVATPVSGGDVNQAWHLQTQDGQDYFLLVQPGQPGSFYDGEVAGLRAFADADVLAPRVVAQGTIARDGFLLLTYLTSGRGSQRDLGRLVARLHAHRSPNGKFGFDQPYAGTSISFANRWVDSWIHLFVEVINCTLNHGTKRNNRVLSRRNN</sequence>
<dbReference type="PANTHER" id="PTHR12149">
    <property type="entry name" value="FRUCTOSAMINE 3 KINASE-RELATED PROTEIN"/>
    <property type="match status" value="1"/>
</dbReference>
<protein>
    <submittedName>
        <fullName evidence="1">Fructosamine-3-kinase</fullName>
    </submittedName>
</protein>
<dbReference type="Gene3D" id="3.90.1200.10">
    <property type="match status" value="1"/>
</dbReference>
<dbReference type="InterPro" id="IPR011009">
    <property type="entry name" value="Kinase-like_dom_sf"/>
</dbReference>
<dbReference type="AlphaFoldDB" id="A0A0R1U478"/>
<dbReference type="GO" id="GO:0016301">
    <property type="term" value="F:kinase activity"/>
    <property type="evidence" value="ECO:0007669"/>
    <property type="project" value="UniProtKB-KW"/>
</dbReference>
<dbReference type="Proteomes" id="UP000051922">
    <property type="component" value="Unassembled WGS sequence"/>
</dbReference>
<dbReference type="PATRIC" id="fig|1423783.4.peg.2383"/>
<dbReference type="Gene3D" id="3.30.200.20">
    <property type="entry name" value="Phosphorylase Kinase, domain 1"/>
    <property type="match status" value="1"/>
</dbReference>
<comment type="caution">
    <text evidence="1">The sequence shown here is derived from an EMBL/GenBank/DDBJ whole genome shotgun (WGS) entry which is preliminary data.</text>
</comment>
<keyword evidence="2" id="KW-1185">Reference proteome</keyword>
<dbReference type="SUPFAM" id="SSF56112">
    <property type="entry name" value="Protein kinase-like (PK-like)"/>
    <property type="match status" value="1"/>
</dbReference>
<reference evidence="1 2" key="1">
    <citation type="journal article" date="2015" name="Genome Announc.">
        <title>Expanding the biotechnology potential of lactobacilli through comparative genomics of 213 strains and associated genera.</title>
        <authorList>
            <person name="Sun Z."/>
            <person name="Harris H.M."/>
            <person name="McCann A."/>
            <person name="Guo C."/>
            <person name="Argimon S."/>
            <person name="Zhang W."/>
            <person name="Yang X."/>
            <person name="Jeffery I.B."/>
            <person name="Cooney J.C."/>
            <person name="Kagawa T.F."/>
            <person name="Liu W."/>
            <person name="Song Y."/>
            <person name="Salvetti E."/>
            <person name="Wrobel A."/>
            <person name="Rasinkangas P."/>
            <person name="Parkhill J."/>
            <person name="Rea M.C."/>
            <person name="O'Sullivan O."/>
            <person name="Ritari J."/>
            <person name="Douillard F.P."/>
            <person name="Paul Ross R."/>
            <person name="Yang R."/>
            <person name="Briner A.E."/>
            <person name="Felis G.E."/>
            <person name="de Vos W.M."/>
            <person name="Barrangou R."/>
            <person name="Klaenhammer T.R."/>
            <person name="Caufield P.W."/>
            <person name="Cui Y."/>
            <person name="Zhang H."/>
            <person name="O'Toole P.W."/>
        </authorList>
    </citation>
    <scope>NUCLEOTIDE SEQUENCE [LARGE SCALE GENOMIC DNA]</scope>
    <source>
        <strain evidence="1 2">DSM 15945</strain>
    </source>
</reference>
<dbReference type="EMBL" id="AZFJ01000022">
    <property type="protein sequence ID" value="KRL87508.1"/>
    <property type="molecule type" value="Genomic_DNA"/>
</dbReference>
<dbReference type="Pfam" id="PF03881">
    <property type="entry name" value="Fructosamin_kin"/>
    <property type="match status" value="1"/>
</dbReference>
<proteinExistence type="predicted"/>
<organism evidence="1 2">
    <name type="scientific">Lacticaseibacillus pantheris DSM 15945 = JCM 12539 = NBRC 106106</name>
    <dbReference type="NCBI Taxonomy" id="1423783"/>
    <lineage>
        <taxon>Bacteria</taxon>
        <taxon>Bacillati</taxon>
        <taxon>Bacillota</taxon>
        <taxon>Bacilli</taxon>
        <taxon>Lactobacillales</taxon>
        <taxon>Lactobacillaceae</taxon>
        <taxon>Lacticaseibacillus</taxon>
    </lineage>
</organism>
<accession>A0A0R1U478</accession>
<dbReference type="InterPro" id="IPR016477">
    <property type="entry name" value="Fructo-/Ketosamine-3-kinase"/>
</dbReference>
<keyword evidence="1" id="KW-0808">Transferase</keyword>
<dbReference type="PANTHER" id="PTHR12149:SF8">
    <property type="entry name" value="PROTEIN-RIBULOSAMINE 3-KINASE"/>
    <property type="match status" value="1"/>
</dbReference>
<name>A0A0R1U478_9LACO</name>